<evidence type="ECO:0000256" key="2">
    <source>
        <dbReference type="ARBA" id="ARBA00010876"/>
    </source>
</evidence>
<comment type="caution">
    <text evidence="8">The sequence shown here is derived from an EMBL/GenBank/DDBJ whole genome shotgun (WGS) entry which is preliminary data.</text>
</comment>
<protein>
    <recommendedName>
        <fullName evidence="4">RNA pseudouridylate synthase</fullName>
    </recommendedName>
    <alternativeName>
        <fullName evidence="5">RNA-uridine isomerase</fullName>
    </alternativeName>
</protein>
<dbReference type="EMBL" id="JACOPP010000003">
    <property type="protein sequence ID" value="MBC5732750.1"/>
    <property type="molecule type" value="Genomic_DNA"/>
</dbReference>
<evidence type="ECO:0000313" key="9">
    <source>
        <dbReference type="Proteomes" id="UP000661435"/>
    </source>
</evidence>
<accession>A0A8J6JEB4</accession>
<dbReference type="InterPro" id="IPR050188">
    <property type="entry name" value="RluA_PseudoU_synthase"/>
</dbReference>
<reference evidence="8" key="1">
    <citation type="submission" date="2020-08" db="EMBL/GenBank/DDBJ databases">
        <title>Genome public.</title>
        <authorList>
            <person name="Liu C."/>
            <person name="Sun Q."/>
        </authorList>
    </citation>
    <scope>NUCLEOTIDE SEQUENCE</scope>
    <source>
        <strain evidence="8">NSJ-51</strain>
    </source>
</reference>
<dbReference type="CDD" id="cd02869">
    <property type="entry name" value="PseudoU_synth_RluA_like"/>
    <property type="match status" value="1"/>
</dbReference>
<comment type="catalytic activity">
    <reaction evidence="1">
        <text>a uridine in RNA = a pseudouridine in RNA</text>
        <dbReference type="Rhea" id="RHEA:48348"/>
        <dbReference type="Rhea" id="RHEA-COMP:12068"/>
        <dbReference type="Rhea" id="RHEA-COMP:12069"/>
        <dbReference type="ChEBI" id="CHEBI:65314"/>
        <dbReference type="ChEBI" id="CHEBI:65315"/>
    </reaction>
</comment>
<keyword evidence="6" id="KW-0694">RNA-binding</keyword>
<name>A0A8J6JEB4_9FIRM</name>
<dbReference type="AlphaFoldDB" id="A0A8J6JEB4"/>
<dbReference type="SUPFAM" id="SSF55120">
    <property type="entry name" value="Pseudouridine synthase"/>
    <property type="match status" value="1"/>
</dbReference>
<dbReference type="PANTHER" id="PTHR21600">
    <property type="entry name" value="MITOCHONDRIAL RNA PSEUDOURIDINE SYNTHASE"/>
    <property type="match status" value="1"/>
</dbReference>
<evidence type="ECO:0000313" key="8">
    <source>
        <dbReference type="EMBL" id="MBC5732750.1"/>
    </source>
</evidence>
<dbReference type="Gene3D" id="3.30.2350.10">
    <property type="entry name" value="Pseudouridine synthase"/>
    <property type="match status" value="1"/>
</dbReference>
<dbReference type="CDD" id="cd00165">
    <property type="entry name" value="S4"/>
    <property type="match status" value="1"/>
</dbReference>
<dbReference type="GO" id="GO:0000455">
    <property type="term" value="P:enzyme-directed rRNA pseudouridine synthesis"/>
    <property type="evidence" value="ECO:0007669"/>
    <property type="project" value="TreeGrafter"/>
</dbReference>
<dbReference type="InterPro" id="IPR006145">
    <property type="entry name" value="PsdUridine_synth_RsuA/RluA"/>
</dbReference>
<evidence type="ECO:0000256" key="4">
    <source>
        <dbReference type="ARBA" id="ARBA00031870"/>
    </source>
</evidence>
<dbReference type="RefSeq" id="WP_186906653.1">
    <property type="nucleotide sequence ID" value="NZ_JACOPP010000003.1"/>
</dbReference>
<evidence type="ECO:0000256" key="5">
    <source>
        <dbReference type="ARBA" id="ARBA00033164"/>
    </source>
</evidence>
<keyword evidence="3" id="KW-0413">Isomerase</keyword>
<dbReference type="Proteomes" id="UP000661435">
    <property type="component" value="Unassembled WGS sequence"/>
</dbReference>
<dbReference type="SUPFAM" id="SSF55174">
    <property type="entry name" value="Alpha-L RNA-binding motif"/>
    <property type="match status" value="1"/>
</dbReference>
<feature type="domain" description="Pseudouridine synthase RsuA/RluA-like" evidence="7">
    <location>
        <begin position="83"/>
        <end position="231"/>
    </location>
</feature>
<gene>
    <name evidence="8" type="ORF">H8S57_03270</name>
</gene>
<evidence type="ECO:0000256" key="1">
    <source>
        <dbReference type="ARBA" id="ARBA00000073"/>
    </source>
</evidence>
<evidence type="ECO:0000259" key="7">
    <source>
        <dbReference type="Pfam" id="PF00849"/>
    </source>
</evidence>
<evidence type="ECO:0000256" key="3">
    <source>
        <dbReference type="ARBA" id="ARBA00023235"/>
    </source>
</evidence>
<dbReference type="PROSITE" id="PS50889">
    <property type="entry name" value="S4"/>
    <property type="match status" value="1"/>
</dbReference>
<dbReference type="GO" id="GO:0140098">
    <property type="term" value="F:catalytic activity, acting on RNA"/>
    <property type="evidence" value="ECO:0007669"/>
    <property type="project" value="UniProtKB-ARBA"/>
</dbReference>
<keyword evidence="9" id="KW-1185">Reference proteome</keyword>
<dbReference type="InterPro" id="IPR020103">
    <property type="entry name" value="PsdUridine_synth_cat_dom_sf"/>
</dbReference>
<sequence length="286" mass="31806">MQPKQAPILTVDRADTLLPFLLSHQKGKSRNNIKALLTRGQVLVDGQAVTRHDHPLVPGQTVSLRPRLQGGDLPFPLLYEDADLLAIDKPAGLLSTANEREQERTAFRAVSDWLRDRGEGRAFLVHRLDRDTSGVLLFAKSEAVQQRFQNEWNTLIRRRGYRAVVEGAPPEPAGTIRTQLRENRIHKVYSVRSGGKTAVTHYQVERLGADYALLAVAIDTGRKNQIRVHFSELGCPVAGDKVYGAATDPLGRLCLHAHELSFAHPVTGAELLLRSETPRGFSRLVR</sequence>
<dbReference type="GO" id="GO:0003723">
    <property type="term" value="F:RNA binding"/>
    <property type="evidence" value="ECO:0007669"/>
    <property type="project" value="UniProtKB-KW"/>
</dbReference>
<dbReference type="InterPro" id="IPR036986">
    <property type="entry name" value="S4_RNA-bd_sf"/>
</dbReference>
<organism evidence="8 9">
    <name type="scientific">Lawsonibacter hominis</name>
    <dbReference type="NCBI Taxonomy" id="2763053"/>
    <lineage>
        <taxon>Bacteria</taxon>
        <taxon>Bacillati</taxon>
        <taxon>Bacillota</taxon>
        <taxon>Clostridia</taxon>
        <taxon>Eubacteriales</taxon>
        <taxon>Oscillospiraceae</taxon>
        <taxon>Lawsonibacter</taxon>
    </lineage>
</organism>
<dbReference type="PROSITE" id="PS01129">
    <property type="entry name" value="PSI_RLU"/>
    <property type="match status" value="1"/>
</dbReference>
<dbReference type="InterPro" id="IPR006224">
    <property type="entry name" value="PsdUridine_synth_RluA-like_CS"/>
</dbReference>
<proteinExistence type="inferred from homology"/>
<dbReference type="Gene3D" id="3.10.290.10">
    <property type="entry name" value="RNA-binding S4 domain"/>
    <property type="match status" value="1"/>
</dbReference>
<dbReference type="GO" id="GO:0009982">
    <property type="term" value="F:pseudouridine synthase activity"/>
    <property type="evidence" value="ECO:0007669"/>
    <property type="project" value="InterPro"/>
</dbReference>
<comment type="similarity">
    <text evidence="2">Belongs to the pseudouridine synthase RluA family.</text>
</comment>
<evidence type="ECO:0000256" key="6">
    <source>
        <dbReference type="PROSITE-ProRule" id="PRU00182"/>
    </source>
</evidence>
<dbReference type="Pfam" id="PF00849">
    <property type="entry name" value="PseudoU_synth_2"/>
    <property type="match status" value="1"/>
</dbReference>
<dbReference type="PANTHER" id="PTHR21600:SF44">
    <property type="entry name" value="RIBOSOMAL LARGE SUBUNIT PSEUDOURIDINE SYNTHASE D"/>
    <property type="match status" value="1"/>
</dbReference>